<keyword evidence="7" id="KW-0809">Transit peptide</keyword>
<dbReference type="GO" id="GO:0003677">
    <property type="term" value="F:DNA binding"/>
    <property type="evidence" value="ECO:0007669"/>
    <property type="project" value="UniProtKB-KW"/>
</dbReference>
<keyword evidence="10" id="KW-0496">Mitochondrion</keyword>
<keyword evidence="4" id="KW-0806">Transcription termination</keyword>
<evidence type="ECO:0000256" key="5">
    <source>
        <dbReference type="ARBA" id="ARBA00022553"/>
    </source>
</evidence>
<accession>A0A401PYM7</accession>
<evidence type="ECO:0000256" key="10">
    <source>
        <dbReference type="ARBA" id="ARBA00023128"/>
    </source>
</evidence>
<evidence type="ECO:0000313" key="14">
    <source>
        <dbReference type="Proteomes" id="UP000288216"/>
    </source>
</evidence>
<comment type="function">
    <text evidence="12">Transcription termination factor. Binds to a 28 bp region within the tRNA(Leu(uur)) gene at a position immediately adjacent to and downstream of the 16S rRNA gene; this region comprises a tridecamer sequence critical for directing accurate termination. Binds DNA along the major grove and promotes DNA bending and partial unwinding. Promotes base flipping. Transcription termination activity appears to be polarized with highest specificity for transcripts initiated on the light strand.</text>
</comment>
<keyword evidence="14" id="KW-1185">Reference proteome</keyword>
<sequence length="382" mass="43854">MAARLVAQIMQLYLCRTRVPDLPNWFPSAQLKISYLRMCTSSHNDSTGTIQKPENTVLLNNLTVLGVDIMMARRRQPGVLRKVITNEEGVAEFLRSKGANRGTIASIISRYPRAITRSFCHLEERWQIWRSIFNTDSEIVSVIERSPESYFRSSDNGNLEKNIKFLCSLGLTSKDLHRILTTAPRTFSNSLELNKQMVKLLRNLGVSLGDKDPDAFVKRIITKNAYILIRSTKRIKTNVDFFTEALKPSNSDLIKLLQGHGAEVLDLSSDYMKRNFKNVSEQLQLLGCTAEEVKKFFLDYPPAFYASFEKLSNKIDLLLESDINIKQLLKKPRILEFSANNLKNRIEELERVGYDFKKYGVTILDSSRRRFEAKLEKLNEEG</sequence>
<dbReference type="GO" id="GO:0006393">
    <property type="term" value="P:termination of mitochondrial transcription"/>
    <property type="evidence" value="ECO:0007669"/>
    <property type="project" value="TreeGrafter"/>
</dbReference>
<dbReference type="EMBL" id="BFAA01013075">
    <property type="protein sequence ID" value="GCB78259.1"/>
    <property type="molecule type" value="Genomic_DNA"/>
</dbReference>
<dbReference type="OMA" id="FCHLEER"/>
<evidence type="ECO:0000256" key="9">
    <source>
        <dbReference type="ARBA" id="ARBA00023125"/>
    </source>
</evidence>
<keyword evidence="8" id="KW-0805">Transcription regulation</keyword>
<evidence type="ECO:0000256" key="3">
    <source>
        <dbReference type="ARBA" id="ARBA00011245"/>
    </source>
</evidence>
<dbReference type="Proteomes" id="UP000288216">
    <property type="component" value="Unassembled WGS sequence"/>
</dbReference>
<evidence type="ECO:0000256" key="4">
    <source>
        <dbReference type="ARBA" id="ARBA00022472"/>
    </source>
</evidence>
<organism evidence="13 14">
    <name type="scientific">Scyliorhinus torazame</name>
    <name type="common">Cloudy catshark</name>
    <name type="synonym">Catulus torazame</name>
    <dbReference type="NCBI Taxonomy" id="75743"/>
    <lineage>
        <taxon>Eukaryota</taxon>
        <taxon>Metazoa</taxon>
        <taxon>Chordata</taxon>
        <taxon>Craniata</taxon>
        <taxon>Vertebrata</taxon>
        <taxon>Chondrichthyes</taxon>
        <taxon>Elasmobranchii</taxon>
        <taxon>Galeomorphii</taxon>
        <taxon>Galeoidea</taxon>
        <taxon>Carcharhiniformes</taxon>
        <taxon>Scyliorhinidae</taxon>
        <taxon>Scyliorhinus</taxon>
    </lineage>
</organism>
<evidence type="ECO:0008006" key="15">
    <source>
        <dbReference type="Google" id="ProtNLM"/>
    </source>
</evidence>
<dbReference type="InterPro" id="IPR003690">
    <property type="entry name" value="MTERF"/>
</dbReference>
<evidence type="ECO:0000313" key="13">
    <source>
        <dbReference type="EMBL" id="GCB78259.1"/>
    </source>
</evidence>
<evidence type="ECO:0000256" key="2">
    <source>
        <dbReference type="ARBA" id="ARBA00007692"/>
    </source>
</evidence>
<evidence type="ECO:0000256" key="12">
    <source>
        <dbReference type="ARBA" id="ARBA00037520"/>
    </source>
</evidence>
<comment type="caution">
    <text evidence="13">The sequence shown here is derived from an EMBL/GenBank/DDBJ whole genome shotgun (WGS) entry which is preliminary data.</text>
</comment>
<proteinExistence type="inferred from homology"/>
<dbReference type="Gene3D" id="1.25.70.10">
    <property type="entry name" value="Transcription termination factor 3, mitochondrial"/>
    <property type="match status" value="2"/>
</dbReference>
<dbReference type="AlphaFoldDB" id="A0A401PYM7"/>
<gene>
    <name evidence="13" type="ORF">scyTo_0018581</name>
</gene>
<comment type="subunit">
    <text evidence="3">Monomer.</text>
</comment>
<comment type="subcellular location">
    <subcellularLocation>
        <location evidence="1">Mitochondrion</location>
    </subcellularLocation>
</comment>
<reference evidence="13 14" key="1">
    <citation type="journal article" date="2018" name="Nat. Ecol. Evol.">
        <title>Shark genomes provide insights into elasmobranch evolution and the origin of vertebrates.</title>
        <authorList>
            <person name="Hara Y"/>
            <person name="Yamaguchi K"/>
            <person name="Onimaru K"/>
            <person name="Kadota M"/>
            <person name="Koyanagi M"/>
            <person name="Keeley SD"/>
            <person name="Tatsumi K"/>
            <person name="Tanaka K"/>
            <person name="Motone F"/>
            <person name="Kageyama Y"/>
            <person name="Nozu R"/>
            <person name="Adachi N"/>
            <person name="Nishimura O"/>
            <person name="Nakagawa R"/>
            <person name="Tanegashima C"/>
            <person name="Kiyatake I"/>
            <person name="Matsumoto R"/>
            <person name="Murakumo K"/>
            <person name="Nishida K"/>
            <person name="Terakita A"/>
            <person name="Kuratani S"/>
            <person name="Sato K"/>
            <person name="Hyodo S Kuraku.S."/>
        </authorList>
    </citation>
    <scope>NUCLEOTIDE SEQUENCE [LARGE SCALE GENOMIC DNA]</scope>
</reference>
<keyword evidence="9" id="KW-0238">DNA-binding</keyword>
<dbReference type="SMART" id="SM00733">
    <property type="entry name" value="Mterf"/>
    <property type="match status" value="5"/>
</dbReference>
<evidence type="ECO:0000256" key="1">
    <source>
        <dbReference type="ARBA" id="ARBA00004173"/>
    </source>
</evidence>
<dbReference type="GO" id="GO:0005759">
    <property type="term" value="C:mitochondrial matrix"/>
    <property type="evidence" value="ECO:0007669"/>
    <property type="project" value="TreeGrafter"/>
</dbReference>
<protein>
    <recommendedName>
        <fullName evidence="15">Mitochondrial transcription termination factor 1</fullName>
    </recommendedName>
</protein>
<keyword evidence="6" id="KW-0677">Repeat</keyword>
<evidence type="ECO:0000256" key="11">
    <source>
        <dbReference type="ARBA" id="ARBA00023163"/>
    </source>
</evidence>
<dbReference type="OrthoDB" id="637682at2759"/>
<evidence type="ECO:0000256" key="8">
    <source>
        <dbReference type="ARBA" id="ARBA00023015"/>
    </source>
</evidence>
<dbReference type="STRING" id="75743.A0A401PYM7"/>
<keyword evidence="5" id="KW-0597">Phosphoprotein</keyword>
<dbReference type="PANTHER" id="PTHR15437:SF2">
    <property type="entry name" value="TRANSCRIPTION TERMINATION FACTOR 1, MITOCHONDRIAL"/>
    <property type="match status" value="1"/>
</dbReference>
<name>A0A401PYM7_SCYTO</name>
<evidence type="ECO:0000256" key="7">
    <source>
        <dbReference type="ARBA" id="ARBA00022946"/>
    </source>
</evidence>
<evidence type="ECO:0000256" key="6">
    <source>
        <dbReference type="ARBA" id="ARBA00022737"/>
    </source>
</evidence>
<dbReference type="InterPro" id="IPR038538">
    <property type="entry name" value="MTERF_sf"/>
</dbReference>
<keyword evidence="11" id="KW-0804">Transcription</keyword>
<dbReference type="Pfam" id="PF02536">
    <property type="entry name" value="mTERF"/>
    <property type="match status" value="1"/>
</dbReference>
<comment type="similarity">
    <text evidence="2">Belongs to the mTERF family.</text>
</comment>
<dbReference type="PANTHER" id="PTHR15437">
    <property type="entry name" value="TRANSCRIPTION TERMINATION FACTOR, MITOCHONDRIAL"/>
    <property type="match status" value="1"/>
</dbReference>